<reference evidence="2" key="1">
    <citation type="journal article" date="2015" name="Nature">
        <title>Complex archaea that bridge the gap between prokaryotes and eukaryotes.</title>
        <authorList>
            <person name="Spang A."/>
            <person name="Saw J.H."/>
            <person name="Jorgensen S.L."/>
            <person name="Zaremba-Niedzwiedzka K."/>
            <person name="Martijn J."/>
            <person name="Lind A.E."/>
            <person name="van Eijk R."/>
            <person name="Schleper C."/>
            <person name="Guy L."/>
            <person name="Ettema T.J."/>
        </authorList>
    </citation>
    <scope>NUCLEOTIDE SEQUENCE</scope>
</reference>
<sequence length="170" mass="17945">MSRVLTVRRDDNEATGSVMAGDAFGWDDPVESSSEGKTPSPGSEEALDLGCTCPVLDNAHGVGYLGIPDVYVYTKDCPLHDEAADVDPESAIGPVCDTCGHSSAGGLKKFNLYLMSASPSPQAALASLRLCRPCVNALLLRIHSDYCKSGCKDKHDFGPWAELDEGAQPA</sequence>
<feature type="compositionally biased region" description="Polar residues" evidence="1">
    <location>
        <begin position="31"/>
        <end position="41"/>
    </location>
</feature>
<dbReference type="EMBL" id="LAZR01061340">
    <property type="protein sequence ID" value="KKK63772.1"/>
    <property type="molecule type" value="Genomic_DNA"/>
</dbReference>
<evidence type="ECO:0000313" key="2">
    <source>
        <dbReference type="EMBL" id="KKK63772.1"/>
    </source>
</evidence>
<feature type="region of interest" description="Disordered" evidence="1">
    <location>
        <begin position="1"/>
        <end position="45"/>
    </location>
</feature>
<accession>A0A0F8X3S8</accession>
<comment type="caution">
    <text evidence="2">The sequence shown here is derived from an EMBL/GenBank/DDBJ whole genome shotgun (WGS) entry which is preliminary data.</text>
</comment>
<evidence type="ECO:0000256" key="1">
    <source>
        <dbReference type="SAM" id="MobiDB-lite"/>
    </source>
</evidence>
<proteinExistence type="predicted"/>
<organism evidence="2">
    <name type="scientific">marine sediment metagenome</name>
    <dbReference type="NCBI Taxonomy" id="412755"/>
    <lineage>
        <taxon>unclassified sequences</taxon>
        <taxon>metagenomes</taxon>
        <taxon>ecological metagenomes</taxon>
    </lineage>
</organism>
<dbReference type="AlphaFoldDB" id="A0A0F8X3S8"/>
<name>A0A0F8X3S8_9ZZZZ</name>
<protein>
    <submittedName>
        <fullName evidence="2">Uncharacterized protein</fullName>
    </submittedName>
</protein>
<gene>
    <name evidence="2" type="ORF">LCGC14_2990910</name>
</gene>